<dbReference type="AlphaFoldDB" id="A0A8T0HYH8"/>
<accession>A0A8T0HYH8</accession>
<evidence type="ECO:0000313" key="3">
    <source>
        <dbReference type="Proteomes" id="UP000822688"/>
    </source>
</evidence>
<dbReference type="EMBL" id="CM026425">
    <property type="protein sequence ID" value="KAG0575685.1"/>
    <property type="molecule type" value="Genomic_DNA"/>
</dbReference>
<protein>
    <submittedName>
        <fullName evidence="2">Uncharacterized protein</fullName>
    </submittedName>
</protein>
<comment type="caution">
    <text evidence="2">The sequence shown here is derived from an EMBL/GenBank/DDBJ whole genome shotgun (WGS) entry which is preliminary data.</text>
</comment>
<proteinExistence type="predicted"/>
<keyword evidence="3" id="KW-1185">Reference proteome</keyword>
<reference evidence="2" key="1">
    <citation type="submission" date="2020-06" db="EMBL/GenBank/DDBJ databases">
        <title>WGS assembly of Ceratodon purpureus strain R40.</title>
        <authorList>
            <person name="Carey S.B."/>
            <person name="Jenkins J."/>
            <person name="Shu S."/>
            <person name="Lovell J.T."/>
            <person name="Sreedasyam A."/>
            <person name="Maumus F."/>
            <person name="Tiley G.P."/>
            <person name="Fernandez-Pozo N."/>
            <person name="Barry K."/>
            <person name="Chen C."/>
            <person name="Wang M."/>
            <person name="Lipzen A."/>
            <person name="Daum C."/>
            <person name="Saski C.A."/>
            <person name="Payton A.C."/>
            <person name="Mcbreen J.C."/>
            <person name="Conrad R.E."/>
            <person name="Kollar L.M."/>
            <person name="Olsson S."/>
            <person name="Huttunen S."/>
            <person name="Landis J.B."/>
            <person name="Wickett N.J."/>
            <person name="Johnson M.G."/>
            <person name="Rensing S.A."/>
            <person name="Grimwood J."/>
            <person name="Schmutz J."/>
            <person name="Mcdaniel S.F."/>
        </authorList>
    </citation>
    <scope>NUCLEOTIDE SEQUENCE</scope>
    <source>
        <strain evidence="2">R40</strain>
    </source>
</reference>
<feature type="signal peptide" evidence="1">
    <location>
        <begin position="1"/>
        <end position="24"/>
    </location>
</feature>
<name>A0A8T0HYH8_CERPU</name>
<dbReference type="Proteomes" id="UP000822688">
    <property type="component" value="Chromosome 5"/>
</dbReference>
<sequence>MGSTGAAVIIIGAVLLFCSLHVDAKVRFNDVDNCGKCKHKCPRAPPHSERTCKRGMCGTKCKSGWKDCDRKKANGCEVDMKTDVKNCGSCGNVCPTVRTPDGNAVATCTNGVCGSALICPTGLADCDGDLSNGCEIDLVGFAATAINCGSCGNICPLSTNKTAFSYCNSGVCTFLCNFFDGFLGVEDCDGDMSNFCEVNTRNDVNNCGGCGNICVAPPGGGQISCIEGTCTSR</sequence>
<feature type="chain" id="PRO_5035758108" evidence="1">
    <location>
        <begin position="25"/>
        <end position="233"/>
    </location>
</feature>
<keyword evidence="1" id="KW-0732">Signal</keyword>
<evidence type="ECO:0000256" key="1">
    <source>
        <dbReference type="SAM" id="SignalP"/>
    </source>
</evidence>
<evidence type="ECO:0000313" key="2">
    <source>
        <dbReference type="EMBL" id="KAG0575685.1"/>
    </source>
</evidence>
<organism evidence="2 3">
    <name type="scientific">Ceratodon purpureus</name>
    <name type="common">Fire moss</name>
    <name type="synonym">Dicranum purpureum</name>
    <dbReference type="NCBI Taxonomy" id="3225"/>
    <lineage>
        <taxon>Eukaryota</taxon>
        <taxon>Viridiplantae</taxon>
        <taxon>Streptophyta</taxon>
        <taxon>Embryophyta</taxon>
        <taxon>Bryophyta</taxon>
        <taxon>Bryophytina</taxon>
        <taxon>Bryopsida</taxon>
        <taxon>Dicranidae</taxon>
        <taxon>Pseudoditrichales</taxon>
        <taxon>Ditrichaceae</taxon>
        <taxon>Ceratodon</taxon>
    </lineage>
</organism>
<gene>
    <name evidence="2" type="ORF">KC19_5G023300</name>
</gene>